<feature type="transmembrane region" description="Helical" evidence="8">
    <location>
        <begin position="55"/>
        <end position="76"/>
    </location>
</feature>
<evidence type="ECO:0000256" key="3">
    <source>
        <dbReference type="ARBA" id="ARBA00022692"/>
    </source>
</evidence>
<evidence type="ECO:0008006" key="11">
    <source>
        <dbReference type="Google" id="ProtNLM"/>
    </source>
</evidence>
<proteinExistence type="inferred from homology"/>
<keyword evidence="3 8" id="KW-0812">Transmembrane</keyword>
<dbReference type="AlphaFoldDB" id="A0A6A6LJB4"/>
<dbReference type="GO" id="GO:0016020">
    <property type="term" value="C:membrane"/>
    <property type="evidence" value="ECO:0007669"/>
    <property type="project" value="UniProtKB-SubCell"/>
</dbReference>
<comment type="subcellular location">
    <subcellularLocation>
        <location evidence="1">Membrane</location>
        <topology evidence="1">Multi-pass membrane protein</topology>
    </subcellularLocation>
</comment>
<reference evidence="9 10" key="1">
    <citation type="journal article" date="2020" name="Mol. Plant">
        <title>The Chromosome-Based Rubber Tree Genome Provides New Insights into Spurge Genome Evolution and Rubber Biosynthesis.</title>
        <authorList>
            <person name="Liu J."/>
            <person name="Shi C."/>
            <person name="Shi C.C."/>
            <person name="Li W."/>
            <person name="Zhang Q.J."/>
            <person name="Zhang Y."/>
            <person name="Li K."/>
            <person name="Lu H.F."/>
            <person name="Shi C."/>
            <person name="Zhu S.T."/>
            <person name="Xiao Z.Y."/>
            <person name="Nan H."/>
            <person name="Yue Y."/>
            <person name="Zhu X.G."/>
            <person name="Wu Y."/>
            <person name="Hong X.N."/>
            <person name="Fan G.Y."/>
            <person name="Tong Y."/>
            <person name="Zhang D."/>
            <person name="Mao C.L."/>
            <person name="Liu Y.L."/>
            <person name="Hao S.J."/>
            <person name="Liu W.Q."/>
            <person name="Lv M.Q."/>
            <person name="Zhang H.B."/>
            <person name="Liu Y."/>
            <person name="Hu-Tang G.R."/>
            <person name="Wang J.P."/>
            <person name="Wang J.H."/>
            <person name="Sun Y.H."/>
            <person name="Ni S.B."/>
            <person name="Chen W.B."/>
            <person name="Zhang X.C."/>
            <person name="Jiao Y.N."/>
            <person name="Eichler E.E."/>
            <person name="Li G.H."/>
            <person name="Liu X."/>
            <person name="Gao L.Z."/>
        </authorList>
    </citation>
    <scope>NUCLEOTIDE SEQUENCE [LARGE SCALE GENOMIC DNA]</scope>
    <source>
        <strain evidence="10">cv. GT1</strain>
        <tissue evidence="9">Leaf</tissue>
    </source>
</reference>
<evidence type="ECO:0000256" key="4">
    <source>
        <dbReference type="ARBA" id="ARBA00022821"/>
    </source>
</evidence>
<evidence type="ECO:0000313" key="9">
    <source>
        <dbReference type="EMBL" id="KAF2300575.1"/>
    </source>
</evidence>
<evidence type="ECO:0000256" key="2">
    <source>
        <dbReference type="ARBA" id="ARBA00006574"/>
    </source>
</evidence>
<accession>A0A6A6LJB4</accession>
<dbReference type="PANTHER" id="PTHR31942:SF89">
    <property type="entry name" value="MLO-LIKE PROTEIN 3"/>
    <property type="match status" value="1"/>
</dbReference>
<comment type="caution">
    <text evidence="9">The sequence shown here is derived from an EMBL/GenBank/DDBJ whole genome shotgun (WGS) entry which is preliminary data.</text>
</comment>
<protein>
    <recommendedName>
        <fullName evidence="11">MLO-like protein</fullName>
    </recommendedName>
</protein>
<dbReference type="GO" id="GO:0006952">
    <property type="term" value="P:defense response"/>
    <property type="evidence" value="ECO:0007669"/>
    <property type="project" value="UniProtKB-KW"/>
</dbReference>
<dbReference type="EMBL" id="JAAGAX010000010">
    <property type="protein sequence ID" value="KAF2300575.1"/>
    <property type="molecule type" value="Genomic_DNA"/>
</dbReference>
<evidence type="ECO:0000256" key="6">
    <source>
        <dbReference type="ARBA" id="ARBA00023136"/>
    </source>
</evidence>
<dbReference type="PANTHER" id="PTHR31942">
    <property type="entry name" value="MLO-LIKE PROTEIN 1"/>
    <property type="match status" value="1"/>
</dbReference>
<name>A0A6A6LJB4_HEVBR</name>
<dbReference type="InterPro" id="IPR004326">
    <property type="entry name" value="Mlo"/>
</dbReference>
<evidence type="ECO:0000256" key="1">
    <source>
        <dbReference type="ARBA" id="ARBA00004141"/>
    </source>
</evidence>
<keyword evidence="6 8" id="KW-0472">Membrane</keyword>
<dbReference type="Proteomes" id="UP000467840">
    <property type="component" value="Chromosome 4"/>
</dbReference>
<evidence type="ECO:0000256" key="7">
    <source>
        <dbReference type="ARBA" id="ARBA00023265"/>
    </source>
</evidence>
<gene>
    <name evidence="9" type="ORF">GH714_014098</name>
</gene>
<feature type="transmembrane region" description="Helical" evidence="8">
    <location>
        <begin position="119"/>
        <end position="138"/>
    </location>
</feature>
<feature type="transmembrane region" description="Helical" evidence="8">
    <location>
        <begin position="20"/>
        <end position="43"/>
    </location>
</feature>
<keyword evidence="5 8" id="KW-1133">Transmembrane helix</keyword>
<keyword evidence="10" id="KW-1185">Reference proteome</keyword>
<dbReference type="Pfam" id="PF03094">
    <property type="entry name" value="Mlo"/>
    <property type="match status" value="3"/>
</dbReference>
<keyword evidence="7" id="KW-0568">Pathogenesis-related protein</keyword>
<sequence>MAGAGGGGTSVRSLQETPTWALATVCFIFISLSLFIEHLIHLLSHGKTSLISQDGINQLNIFIFVLAVMQIVYSVLTMALEEQRRRWKAWRTRLGQWNIKLLMALHVVCGRHLHALGRAWVTVQIMCSYITLPLYALVTQMGTQFKSAILEEQTANAIREWHAGVKQKRKKKQVMSPSVSSYPSPISTTNRTMDSPDDFYSNNRFTSPDFSSHHNRTPTFAEIVAVSSQSEIIEYGQEIVPSTALQIDHMPKNQT</sequence>
<comment type="similarity">
    <text evidence="2">Belongs to the MLO family.</text>
</comment>
<evidence type="ECO:0000256" key="8">
    <source>
        <dbReference type="SAM" id="Phobius"/>
    </source>
</evidence>
<organism evidence="9 10">
    <name type="scientific">Hevea brasiliensis</name>
    <name type="common">Para rubber tree</name>
    <name type="synonym">Siphonia brasiliensis</name>
    <dbReference type="NCBI Taxonomy" id="3981"/>
    <lineage>
        <taxon>Eukaryota</taxon>
        <taxon>Viridiplantae</taxon>
        <taxon>Streptophyta</taxon>
        <taxon>Embryophyta</taxon>
        <taxon>Tracheophyta</taxon>
        <taxon>Spermatophyta</taxon>
        <taxon>Magnoliopsida</taxon>
        <taxon>eudicotyledons</taxon>
        <taxon>Gunneridae</taxon>
        <taxon>Pentapetalae</taxon>
        <taxon>rosids</taxon>
        <taxon>fabids</taxon>
        <taxon>Malpighiales</taxon>
        <taxon>Euphorbiaceae</taxon>
        <taxon>Crotonoideae</taxon>
        <taxon>Micrandreae</taxon>
        <taxon>Hevea</taxon>
    </lineage>
</organism>
<evidence type="ECO:0000256" key="5">
    <source>
        <dbReference type="ARBA" id="ARBA00022989"/>
    </source>
</evidence>
<evidence type="ECO:0000313" key="10">
    <source>
        <dbReference type="Proteomes" id="UP000467840"/>
    </source>
</evidence>
<keyword evidence="4" id="KW-0611">Plant defense</keyword>